<feature type="chain" id="PRO_5031535987" description="Lipoprotein" evidence="1">
    <location>
        <begin position="22"/>
        <end position="199"/>
    </location>
</feature>
<sequence length="199" mass="21628">MRSYRLLFVLLALILSGCSIPYQTPEARQQIVHDLKIAPGSVRALSQTNWCYLPYGSENGGDGQCRATQGLGVLVDDGLILSTYSGGSYQRFITLRTSDVLCVKTFRSREAAAAFFAFTRAGAAQIIPLTAEGQFNTPVKIQFLDYLLGENQPGDLTTDKTYVRETGKNAYSVGIVPGTKIPYVSAVAATEVFNPCPEK</sequence>
<dbReference type="PROSITE" id="PS51257">
    <property type="entry name" value="PROKAR_LIPOPROTEIN"/>
    <property type="match status" value="1"/>
</dbReference>
<evidence type="ECO:0000256" key="1">
    <source>
        <dbReference type="SAM" id="SignalP"/>
    </source>
</evidence>
<evidence type="ECO:0008006" key="4">
    <source>
        <dbReference type="Google" id="ProtNLM"/>
    </source>
</evidence>
<evidence type="ECO:0000313" key="3">
    <source>
        <dbReference type="Proteomes" id="UP000531950"/>
    </source>
</evidence>
<accession>A0A7Y8EJN9</accession>
<name>A0A7Y8EJN9_9PSED</name>
<dbReference type="Proteomes" id="UP000531950">
    <property type="component" value="Unassembled WGS sequence"/>
</dbReference>
<reference evidence="2 3" key="1">
    <citation type="submission" date="2020-04" db="EMBL/GenBank/DDBJ databases">
        <title>Molecular characterization of pseudomonads from Agaricus bisporus reveal novel blotch 2 pathogens in Western Europe.</title>
        <authorList>
            <person name="Taparia T."/>
            <person name="Krijger M."/>
            <person name="Haynes E."/>
            <person name="Elpinstone J.G."/>
            <person name="Noble R."/>
            <person name="Van Der Wolf J."/>
        </authorList>
    </citation>
    <scope>NUCLEOTIDE SEQUENCE [LARGE SCALE GENOMIC DNA]</scope>
    <source>
        <strain evidence="2 3">IPO3782</strain>
    </source>
</reference>
<organism evidence="2 3">
    <name type="scientific">Pseudomonas yamanorum</name>
    <dbReference type="NCBI Taxonomy" id="515393"/>
    <lineage>
        <taxon>Bacteria</taxon>
        <taxon>Pseudomonadati</taxon>
        <taxon>Pseudomonadota</taxon>
        <taxon>Gammaproteobacteria</taxon>
        <taxon>Pseudomonadales</taxon>
        <taxon>Pseudomonadaceae</taxon>
        <taxon>Pseudomonas</taxon>
    </lineage>
</organism>
<dbReference type="EMBL" id="JACARG010000043">
    <property type="protein sequence ID" value="NWE15410.1"/>
    <property type="molecule type" value="Genomic_DNA"/>
</dbReference>
<feature type="signal peptide" evidence="1">
    <location>
        <begin position="1"/>
        <end position="21"/>
    </location>
</feature>
<keyword evidence="1" id="KW-0732">Signal</keyword>
<comment type="caution">
    <text evidence="2">The sequence shown here is derived from an EMBL/GenBank/DDBJ whole genome shotgun (WGS) entry which is preliminary data.</text>
</comment>
<dbReference type="AlphaFoldDB" id="A0A7Y8EJN9"/>
<dbReference type="RefSeq" id="WP_177079004.1">
    <property type="nucleotide sequence ID" value="NZ_JACARG010000043.1"/>
</dbReference>
<protein>
    <recommendedName>
        <fullName evidence="4">Lipoprotein</fullName>
    </recommendedName>
</protein>
<evidence type="ECO:0000313" key="2">
    <source>
        <dbReference type="EMBL" id="NWE15410.1"/>
    </source>
</evidence>
<proteinExistence type="predicted"/>
<gene>
    <name evidence="2" type="ORF">HX822_20965</name>
</gene>